<evidence type="ECO:0000256" key="5">
    <source>
        <dbReference type="ARBA" id="ARBA00012438"/>
    </source>
</evidence>
<dbReference type="EC" id="2.7.13.3" evidence="5"/>
<dbReference type="Gene3D" id="6.10.340.10">
    <property type="match status" value="1"/>
</dbReference>
<dbReference type="EMBL" id="JBBMEU010000008">
    <property type="protein sequence ID" value="MEQ2421586.1"/>
    <property type="molecule type" value="Genomic_DNA"/>
</dbReference>
<dbReference type="InterPro" id="IPR050482">
    <property type="entry name" value="Sensor_HK_TwoCompSys"/>
</dbReference>
<evidence type="ECO:0000256" key="17">
    <source>
        <dbReference type="ARBA" id="ARBA00023014"/>
    </source>
</evidence>
<feature type="domain" description="Histidine kinase" evidence="21">
    <location>
        <begin position="379"/>
        <end position="469"/>
    </location>
</feature>
<sequence length="480" mass="54349">MRNYTLYVKFNALIVGTIFVCGLLAASLFLYSTSTYMNYELDTSGRELAASISQVISNDILVDDRFAMTEQLLHAQQTNDQVRYILVTYPDGRILASTFTDGLPKGLPERRDVQHDRADKTVTFDSTEGYIREVVYPIDGGLVGYFRIGLSERPMMQLMWKRFVQTMLVILAICLAASVLATRYARAFLRPVQTLAQAIRQIGRGNYSVRVPVETKDEVGRLAKAFNVMSNRLAVKDRENSKLLTALREKEKTRIWLIDQLFSAREDERRRISRELHDETSQSMVSMLAYLRLIMDQTEEPKVRELVAGVRDLTRETLEGLRHLAVNLHPPLLDDLGLVVAIEKYLDTYRQTQPGLTVIFHHDGDISRVSRPVALFCYRMVQEGLTNIARHAQAHTVTIGLHVLPSKLTLSVRDDGIGFSADRAERARLDNHLGLVSMRERTDVLNGTFAIDSHPGKGTTLTISLPLYLSEEEEHEHSLG</sequence>
<dbReference type="Gene3D" id="1.20.5.1930">
    <property type="match status" value="1"/>
</dbReference>
<dbReference type="Proteomes" id="UP001433088">
    <property type="component" value="Unassembled WGS sequence"/>
</dbReference>
<comment type="caution">
    <text evidence="23">The sequence shown here is derived from an EMBL/GenBank/DDBJ whole genome shotgun (WGS) entry which is preliminary data.</text>
</comment>
<evidence type="ECO:0000256" key="3">
    <source>
        <dbReference type="ARBA" id="ARBA00004370"/>
    </source>
</evidence>
<evidence type="ECO:0000313" key="23">
    <source>
        <dbReference type="EMBL" id="MEQ2421586.1"/>
    </source>
</evidence>
<evidence type="ECO:0000256" key="11">
    <source>
        <dbReference type="ARBA" id="ARBA00022723"/>
    </source>
</evidence>
<keyword evidence="10" id="KW-0808">Transferase</keyword>
<dbReference type="PANTHER" id="PTHR24421">
    <property type="entry name" value="NITRATE/NITRITE SENSOR PROTEIN NARX-RELATED"/>
    <property type="match status" value="1"/>
</dbReference>
<keyword evidence="7" id="KW-0004">4Fe-4S</keyword>
<organism evidence="23 24">
    <name type="scientific">Megasphaera intestinihominis</name>
    <dbReference type="NCBI Taxonomy" id="3133159"/>
    <lineage>
        <taxon>Bacteria</taxon>
        <taxon>Bacillati</taxon>
        <taxon>Bacillota</taxon>
        <taxon>Negativicutes</taxon>
        <taxon>Veillonellales</taxon>
        <taxon>Veillonellaceae</taxon>
        <taxon>Megasphaera</taxon>
    </lineage>
</organism>
<keyword evidence="24" id="KW-1185">Reference proteome</keyword>
<evidence type="ECO:0000256" key="7">
    <source>
        <dbReference type="ARBA" id="ARBA00022485"/>
    </source>
</evidence>
<dbReference type="PRINTS" id="PR00344">
    <property type="entry name" value="BCTRLSENSOR"/>
</dbReference>
<comment type="cofactor">
    <cofactor evidence="2">
        <name>[4Fe-4S] cluster</name>
        <dbReference type="ChEBI" id="CHEBI:49883"/>
    </cofactor>
</comment>
<evidence type="ECO:0000256" key="2">
    <source>
        <dbReference type="ARBA" id="ARBA00001966"/>
    </source>
</evidence>
<keyword evidence="14" id="KW-0067">ATP-binding</keyword>
<dbReference type="InterPro" id="IPR004358">
    <property type="entry name" value="Sig_transdc_His_kin-like_C"/>
</dbReference>
<evidence type="ECO:0000256" key="20">
    <source>
        <dbReference type="SAM" id="Phobius"/>
    </source>
</evidence>
<feature type="domain" description="HAMP" evidence="22">
    <location>
        <begin position="186"/>
        <end position="238"/>
    </location>
</feature>
<dbReference type="InterPro" id="IPR003594">
    <property type="entry name" value="HATPase_dom"/>
</dbReference>
<evidence type="ECO:0000313" key="24">
    <source>
        <dbReference type="Proteomes" id="UP001433088"/>
    </source>
</evidence>
<evidence type="ECO:0000256" key="1">
    <source>
        <dbReference type="ARBA" id="ARBA00000085"/>
    </source>
</evidence>
<dbReference type="InterPro" id="IPR036890">
    <property type="entry name" value="HATPase_C_sf"/>
</dbReference>
<keyword evidence="17" id="KW-0411">Iron-sulfur</keyword>
<protein>
    <recommendedName>
        <fullName evidence="6">Oxygen sensor histidine kinase NreB</fullName>
        <ecNumber evidence="5">2.7.13.3</ecNumber>
    </recommendedName>
    <alternativeName>
        <fullName evidence="19">Nitrogen regulation protein B</fullName>
    </alternativeName>
</protein>
<dbReference type="Pfam" id="PF00672">
    <property type="entry name" value="HAMP"/>
    <property type="match status" value="1"/>
</dbReference>
<feature type="transmembrane region" description="Helical" evidence="20">
    <location>
        <begin position="163"/>
        <end position="185"/>
    </location>
</feature>
<proteinExistence type="predicted"/>
<evidence type="ECO:0000256" key="16">
    <source>
        <dbReference type="ARBA" id="ARBA00023012"/>
    </source>
</evidence>
<evidence type="ECO:0000256" key="13">
    <source>
        <dbReference type="ARBA" id="ARBA00022777"/>
    </source>
</evidence>
<dbReference type="InterPro" id="IPR011712">
    <property type="entry name" value="Sig_transdc_His_kin_sub3_dim/P"/>
</dbReference>
<keyword evidence="8" id="KW-0963">Cytoplasm</keyword>
<evidence type="ECO:0000256" key="15">
    <source>
        <dbReference type="ARBA" id="ARBA00023004"/>
    </source>
</evidence>
<dbReference type="SUPFAM" id="SSF55874">
    <property type="entry name" value="ATPase domain of HSP90 chaperone/DNA topoisomerase II/histidine kinase"/>
    <property type="match status" value="1"/>
</dbReference>
<keyword evidence="20" id="KW-1133">Transmembrane helix</keyword>
<evidence type="ECO:0000256" key="8">
    <source>
        <dbReference type="ARBA" id="ARBA00022490"/>
    </source>
</evidence>
<evidence type="ECO:0000256" key="18">
    <source>
        <dbReference type="ARBA" id="ARBA00024827"/>
    </source>
</evidence>
<dbReference type="InterPro" id="IPR003660">
    <property type="entry name" value="HAMP_dom"/>
</dbReference>
<keyword evidence="12" id="KW-0547">Nucleotide-binding</keyword>
<comment type="subcellular location">
    <subcellularLocation>
        <location evidence="4">Cytoplasm</location>
    </subcellularLocation>
    <subcellularLocation>
        <location evidence="3">Membrane</location>
    </subcellularLocation>
</comment>
<dbReference type="Pfam" id="PF02518">
    <property type="entry name" value="HATPase_c"/>
    <property type="match status" value="1"/>
</dbReference>
<evidence type="ECO:0000256" key="14">
    <source>
        <dbReference type="ARBA" id="ARBA00022840"/>
    </source>
</evidence>
<keyword evidence="20" id="KW-0812">Transmembrane</keyword>
<dbReference type="CDD" id="cd16917">
    <property type="entry name" value="HATPase_UhpB-NarQ-NarX-like"/>
    <property type="match status" value="1"/>
</dbReference>
<dbReference type="PROSITE" id="PS50109">
    <property type="entry name" value="HIS_KIN"/>
    <property type="match status" value="1"/>
</dbReference>
<dbReference type="PROSITE" id="PS50885">
    <property type="entry name" value="HAMP"/>
    <property type="match status" value="1"/>
</dbReference>
<dbReference type="GO" id="GO:0016301">
    <property type="term" value="F:kinase activity"/>
    <property type="evidence" value="ECO:0007669"/>
    <property type="project" value="UniProtKB-KW"/>
</dbReference>
<dbReference type="SMART" id="SM00304">
    <property type="entry name" value="HAMP"/>
    <property type="match status" value="1"/>
</dbReference>
<evidence type="ECO:0000256" key="19">
    <source>
        <dbReference type="ARBA" id="ARBA00030800"/>
    </source>
</evidence>
<dbReference type="InterPro" id="IPR005467">
    <property type="entry name" value="His_kinase_dom"/>
</dbReference>
<evidence type="ECO:0000259" key="21">
    <source>
        <dbReference type="PROSITE" id="PS50109"/>
    </source>
</evidence>
<keyword evidence="15" id="KW-0408">Iron</keyword>
<name>A0ABV1CU19_9FIRM</name>
<evidence type="ECO:0000256" key="10">
    <source>
        <dbReference type="ARBA" id="ARBA00022679"/>
    </source>
</evidence>
<dbReference type="Pfam" id="PF07730">
    <property type="entry name" value="HisKA_3"/>
    <property type="match status" value="1"/>
</dbReference>
<keyword evidence="20" id="KW-0472">Membrane</keyword>
<accession>A0ABV1CU19</accession>
<dbReference type="Gene3D" id="3.30.565.10">
    <property type="entry name" value="Histidine kinase-like ATPase, C-terminal domain"/>
    <property type="match status" value="1"/>
</dbReference>
<evidence type="ECO:0000256" key="6">
    <source>
        <dbReference type="ARBA" id="ARBA00017322"/>
    </source>
</evidence>
<comment type="catalytic activity">
    <reaction evidence="1">
        <text>ATP + protein L-histidine = ADP + protein N-phospho-L-histidine.</text>
        <dbReference type="EC" id="2.7.13.3"/>
    </reaction>
</comment>
<evidence type="ECO:0000259" key="22">
    <source>
        <dbReference type="PROSITE" id="PS50885"/>
    </source>
</evidence>
<dbReference type="RefSeq" id="WP_020309611.1">
    <property type="nucleotide sequence ID" value="NZ_JBBMEU010000008.1"/>
</dbReference>
<evidence type="ECO:0000256" key="12">
    <source>
        <dbReference type="ARBA" id="ARBA00022741"/>
    </source>
</evidence>
<evidence type="ECO:0000256" key="4">
    <source>
        <dbReference type="ARBA" id="ARBA00004496"/>
    </source>
</evidence>
<keyword evidence="13 23" id="KW-0418">Kinase</keyword>
<gene>
    <name evidence="23" type="ORF">WMO23_02405</name>
</gene>
<comment type="function">
    <text evidence="18">Member of the two-component regulatory system NreB/NreC involved in the control of dissimilatory nitrate/nitrite reduction in response to oxygen. NreB functions as a direct oxygen sensor histidine kinase which is autophosphorylated, in the absence of oxygen, probably at the conserved histidine residue, and transfers its phosphate group probably to a conserved aspartate residue of NreC. NreB/NreC activates the expression of the nitrate (narGHJI) and nitrite (nir) reductase operons, as well as the putative nitrate transporter gene narT.</text>
</comment>
<dbReference type="SUPFAM" id="SSF158472">
    <property type="entry name" value="HAMP domain-like"/>
    <property type="match status" value="1"/>
</dbReference>
<keyword evidence="16" id="KW-0902">Two-component regulatory system</keyword>
<dbReference type="CDD" id="cd06225">
    <property type="entry name" value="HAMP"/>
    <property type="match status" value="1"/>
</dbReference>
<feature type="transmembrane region" description="Helical" evidence="20">
    <location>
        <begin position="12"/>
        <end position="31"/>
    </location>
</feature>
<keyword evidence="11" id="KW-0479">Metal-binding</keyword>
<keyword evidence="9" id="KW-0597">Phosphoprotein</keyword>
<dbReference type="PANTHER" id="PTHR24421:SF10">
    <property type="entry name" value="NITRATE_NITRITE SENSOR PROTEIN NARQ"/>
    <property type="match status" value="1"/>
</dbReference>
<reference evidence="23 24" key="1">
    <citation type="submission" date="2024-03" db="EMBL/GenBank/DDBJ databases">
        <title>Human intestinal bacterial collection.</title>
        <authorList>
            <person name="Pauvert C."/>
            <person name="Hitch T.C.A."/>
            <person name="Clavel T."/>
        </authorList>
    </citation>
    <scope>NUCLEOTIDE SEQUENCE [LARGE SCALE GENOMIC DNA]</scope>
    <source>
        <strain evidence="23 24">CLA-AA-H81</strain>
    </source>
</reference>
<evidence type="ECO:0000256" key="9">
    <source>
        <dbReference type="ARBA" id="ARBA00022553"/>
    </source>
</evidence>
<dbReference type="SMART" id="SM00387">
    <property type="entry name" value="HATPase_c"/>
    <property type="match status" value="1"/>
</dbReference>